<dbReference type="Proteomes" id="UP000003240">
    <property type="component" value="Unassembled WGS sequence"/>
</dbReference>
<dbReference type="InterPro" id="IPR013321">
    <property type="entry name" value="Arc_rbn_hlx_hlx"/>
</dbReference>
<protein>
    <recommendedName>
        <fullName evidence="1">RH3 domain-containing protein</fullName>
    </recommendedName>
</protein>
<accession>F7NEJ0</accession>
<gene>
    <name evidence="2" type="ORF">ALO_02266</name>
</gene>
<evidence type="ECO:0000313" key="3">
    <source>
        <dbReference type="Proteomes" id="UP000003240"/>
    </source>
</evidence>
<dbReference type="Gene3D" id="1.10.1220.10">
    <property type="entry name" value="Met repressor-like"/>
    <property type="match status" value="1"/>
</dbReference>
<dbReference type="Pfam" id="PF22180">
    <property type="entry name" value="RH3_dom"/>
    <property type="match status" value="1"/>
</dbReference>
<evidence type="ECO:0000313" key="2">
    <source>
        <dbReference type="EMBL" id="EGO65401.1"/>
    </source>
</evidence>
<dbReference type="RefSeq" id="WP_004092383.1">
    <property type="nucleotide sequence ID" value="NZ_AFGF01000017.1"/>
</dbReference>
<organism evidence="2 3">
    <name type="scientific">Acetonema longum DSM 6540</name>
    <dbReference type="NCBI Taxonomy" id="1009370"/>
    <lineage>
        <taxon>Bacteria</taxon>
        <taxon>Bacillati</taxon>
        <taxon>Bacillota</taxon>
        <taxon>Negativicutes</taxon>
        <taxon>Acetonemataceae</taxon>
        <taxon>Acetonema</taxon>
    </lineage>
</organism>
<dbReference type="GO" id="GO:0006355">
    <property type="term" value="P:regulation of DNA-templated transcription"/>
    <property type="evidence" value="ECO:0007669"/>
    <property type="project" value="InterPro"/>
</dbReference>
<comment type="caution">
    <text evidence="2">The sequence shown here is derived from an EMBL/GenBank/DDBJ whole genome shotgun (WGS) entry which is preliminary data.</text>
</comment>
<reference evidence="2 3" key="1">
    <citation type="journal article" date="2011" name="EMBO J.">
        <title>Structural diversity of bacterial flagellar motors.</title>
        <authorList>
            <person name="Chen S."/>
            <person name="Beeby M."/>
            <person name="Murphy G.E."/>
            <person name="Leadbetter J.R."/>
            <person name="Hendrixson D.R."/>
            <person name="Briegel A."/>
            <person name="Li Z."/>
            <person name="Shi J."/>
            <person name="Tocheva E.I."/>
            <person name="Muller A."/>
            <person name="Dobro M.J."/>
            <person name="Jensen G.J."/>
        </authorList>
    </citation>
    <scope>NUCLEOTIDE SEQUENCE [LARGE SCALE GENOMIC DNA]</scope>
    <source>
        <strain evidence="2 3">DSM 6540</strain>
    </source>
</reference>
<feature type="domain" description="RH3" evidence="1">
    <location>
        <begin position="4"/>
        <end position="51"/>
    </location>
</feature>
<name>F7NEJ0_9FIRM</name>
<dbReference type="STRING" id="1009370.ALO_02266"/>
<dbReference type="EMBL" id="AFGF01000017">
    <property type="protein sequence ID" value="EGO65401.1"/>
    <property type="molecule type" value="Genomic_DNA"/>
</dbReference>
<dbReference type="InterPro" id="IPR054029">
    <property type="entry name" value="RH3_dom"/>
</dbReference>
<keyword evidence="3" id="KW-1185">Reference proteome</keyword>
<dbReference type="AlphaFoldDB" id="F7NEJ0"/>
<evidence type="ECO:0000259" key="1">
    <source>
        <dbReference type="Pfam" id="PF22180"/>
    </source>
</evidence>
<sequence>MGEKMKFTVYVDSDLVKMMKLLGVQMDKDLSGLMAEAMAAYLEANKDHVPRVPGDQ</sequence>
<proteinExistence type="predicted"/>